<name>A0ABQ5DJU1_9ASTR</name>
<comment type="caution">
    <text evidence="2">The sequence shown here is derived from an EMBL/GenBank/DDBJ whole genome shotgun (WGS) entry which is preliminary data.</text>
</comment>
<keyword evidence="2" id="KW-0808">Transferase</keyword>
<dbReference type="Pfam" id="PF13966">
    <property type="entry name" value="zf-RVT"/>
    <property type="match status" value="1"/>
</dbReference>
<dbReference type="EMBL" id="BQNB010015390">
    <property type="protein sequence ID" value="GJT39485.1"/>
    <property type="molecule type" value="Genomic_DNA"/>
</dbReference>
<dbReference type="GO" id="GO:0003964">
    <property type="term" value="F:RNA-directed DNA polymerase activity"/>
    <property type="evidence" value="ECO:0007669"/>
    <property type="project" value="UniProtKB-KW"/>
</dbReference>
<organism evidence="2 3">
    <name type="scientific">Tanacetum coccineum</name>
    <dbReference type="NCBI Taxonomy" id="301880"/>
    <lineage>
        <taxon>Eukaryota</taxon>
        <taxon>Viridiplantae</taxon>
        <taxon>Streptophyta</taxon>
        <taxon>Embryophyta</taxon>
        <taxon>Tracheophyta</taxon>
        <taxon>Spermatophyta</taxon>
        <taxon>Magnoliopsida</taxon>
        <taxon>eudicotyledons</taxon>
        <taxon>Gunneridae</taxon>
        <taxon>Pentapetalae</taxon>
        <taxon>asterids</taxon>
        <taxon>campanulids</taxon>
        <taxon>Asterales</taxon>
        <taxon>Asteraceae</taxon>
        <taxon>Asteroideae</taxon>
        <taxon>Anthemideae</taxon>
        <taxon>Anthemidinae</taxon>
        <taxon>Tanacetum</taxon>
    </lineage>
</organism>
<keyword evidence="2" id="KW-0695">RNA-directed DNA polymerase</keyword>
<proteinExistence type="predicted"/>
<dbReference type="PROSITE" id="PS50878">
    <property type="entry name" value="RT_POL"/>
    <property type="match status" value="1"/>
</dbReference>
<dbReference type="InterPro" id="IPR000477">
    <property type="entry name" value="RT_dom"/>
</dbReference>
<dbReference type="Proteomes" id="UP001151760">
    <property type="component" value="Unassembled WGS sequence"/>
</dbReference>
<reference evidence="2" key="2">
    <citation type="submission" date="2022-01" db="EMBL/GenBank/DDBJ databases">
        <authorList>
            <person name="Yamashiro T."/>
            <person name="Shiraishi A."/>
            <person name="Satake H."/>
            <person name="Nakayama K."/>
        </authorList>
    </citation>
    <scope>NUCLEOTIDE SEQUENCE</scope>
</reference>
<sequence>MFYADDVVFVGQWCASNITTLIHVLDCFHKAYGLRINNVDSERVNRAAMKLGCLVLKTPFTYLGSIVGGNMSRKQSWIETVDKIKKRLSKWKMNTLSIGGRLTLTKSVLGSTPLYHFSLFKVPMGVLNNIESLRSQFFNGHGLNSKKATWVNWKKALASKDRGGLGISSLYAMNRGLLLKWVWRFVTQKNTLWTRVIQALHGVNGRIGVASRGGYNSCWTAIIQETNSLLTKGIDVMNHIRIKLGNGDKTMFWEDKWCAGGTLKDKFNRLYALESCKHVTVGTKFSQPLLSSSFRRTPRGGIEMDQFVKMVDDVKEVILSTSEDRWVWDLENTGEFSVSSIRNLIDEKTLPLTDYKTRWNKLVPIKVNILSWKIMTNSLPTRFNISCRGICIDSILCANCDKGVETSSHLFFSCSLARMVVNLILRWWSIPVVELDSYDDWTLWFDNVRLPLKNKKMLEGVFYVTWWILWSFRTRTIFDAKVPKKALLFDDILSKSFYWCRYKSKTSFGWND</sequence>
<evidence type="ECO:0000313" key="3">
    <source>
        <dbReference type="Proteomes" id="UP001151760"/>
    </source>
</evidence>
<gene>
    <name evidence="2" type="ORF">Tco_0939350</name>
</gene>
<keyword evidence="3" id="KW-1185">Reference proteome</keyword>
<keyword evidence="2" id="KW-0548">Nucleotidyltransferase</keyword>
<evidence type="ECO:0000259" key="1">
    <source>
        <dbReference type="PROSITE" id="PS50878"/>
    </source>
</evidence>
<dbReference type="PANTHER" id="PTHR33116:SF79">
    <property type="entry name" value="REVERSE TRANSCRIPTASE DOMAIN, ZINC FINGER, CCHC-TYPE-RELATED"/>
    <property type="match status" value="1"/>
</dbReference>
<dbReference type="PANTHER" id="PTHR33116">
    <property type="entry name" value="REVERSE TRANSCRIPTASE ZINC-BINDING DOMAIN-CONTAINING PROTEIN-RELATED-RELATED"/>
    <property type="match status" value="1"/>
</dbReference>
<evidence type="ECO:0000313" key="2">
    <source>
        <dbReference type="EMBL" id="GJT39485.1"/>
    </source>
</evidence>
<feature type="domain" description="Reverse transcriptase" evidence="1">
    <location>
        <begin position="1"/>
        <end position="67"/>
    </location>
</feature>
<dbReference type="InterPro" id="IPR026960">
    <property type="entry name" value="RVT-Znf"/>
</dbReference>
<protein>
    <submittedName>
        <fullName evidence="2">RNA-directed DNA polymerase, eukaryota, reverse transcriptase zinc-binding domain protein</fullName>
    </submittedName>
</protein>
<reference evidence="2" key="1">
    <citation type="journal article" date="2022" name="Int. J. Mol. Sci.">
        <title>Draft Genome of Tanacetum Coccineum: Genomic Comparison of Closely Related Tanacetum-Family Plants.</title>
        <authorList>
            <person name="Yamashiro T."/>
            <person name="Shiraishi A."/>
            <person name="Nakayama K."/>
            <person name="Satake H."/>
        </authorList>
    </citation>
    <scope>NUCLEOTIDE SEQUENCE</scope>
</reference>
<accession>A0ABQ5DJU1</accession>